<dbReference type="Pfam" id="PF06580">
    <property type="entry name" value="His_kinase"/>
    <property type="match status" value="1"/>
</dbReference>
<keyword evidence="1" id="KW-0812">Transmembrane</keyword>
<keyword evidence="3" id="KW-0808">Transferase</keyword>
<organism evidence="3 4">
    <name type="scientific">Pedobacter soli</name>
    <dbReference type="NCBI Taxonomy" id="390242"/>
    <lineage>
        <taxon>Bacteria</taxon>
        <taxon>Pseudomonadati</taxon>
        <taxon>Bacteroidota</taxon>
        <taxon>Sphingobacteriia</taxon>
        <taxon>Sphingobacteriales</taxon>
        <taxon>Sphingobacteriaceae</taxon>
        <taxon>Pedobacter</taxon>
    </lineage>
</organism>
<keyword evidence="1" id="KW-0472">Membrane</keyword>
<dbReference type="InterPro" id="IPR010559">
    <property type="entry name" value="Sig_transdc_His_kin_internal"/>
</dbReference>
<feature type="transmembrane region" description="Helical" evidence="1">
    <location>
        <begin position="122"/>
        <end position="144"/>
    </location>
</feature>
<reference evidence="4" key="1">
    <citation type="submission" date="2016-10" db="EMBL/GenBank/DDBJ databases">
        <authorList>
            <person name="Varghese N."/>
            <person name="Submissions S."/>
        </authorList>
    </citation>
    <scope>NUCLEOTIDE SEQUENCE [LARGE SCALE GENOMIC DNA]</scope>
    <source>
        <strain evidence="4">DSM 18609</strain>
    </source>
</reference>
<evidence type="ECO:0000259" key="2">
    <source>
        <dbReference type="Pfam" id="PF06580"/>
    </source>
</evidence>
<accession>A0A1G6JEZ4</accession>
<gene>
    <name evidence="3" type="ORF">SAMN04488024_101435</name>
</gene>
<feature type="transmembrane region" description="Helical" evidence="1">
    <location>
        <begin position="29"/>
        <end position="47"/>
    </location>
</feature>
<dbReference type="Proteomes" id="UP000199455">
    <property type="component" value="Unassembled WGS sequence"/>
</dbReference>
<protein>
    <submittedName>
        <fullName evidence="3">Histidine kinase</fullName>
    </submittedName>
</protein>
<evidence type="ECO:0000256" key="1">
    <source>
        <dbReference type="SAM" id="Phobius"/>
    </source>
</evidence>
<proteinExistence type="predicted"/>
<keyword evidence="4" id="KW-1185">Reference proteome</keyword>
<evidence type="ECO:0000313" key="4">
    <source>
        <dbReference type="Proteomes" id="UP000199455"/>
    </source>
</evidence>
<sequence>MHNKFSETINFIVYLKRMKKKTFKIPHKVIWLSSFFLGVLTSIPKIAEHRFNVYEAIADATVTFLFAVLIWYYNVFTLPAYTSRDVASGFSMMRLIKGLFFGILLMFLLSCLQQYLLSSIHFGPVMLMFEVRGILVNITFYMFLNLLYQNYQNQQVGIELERTKADNLGAQYELLKQQVNPHFLFNSLNTLKYMVESSDKHSVEFILKLSDFYRFTLESRKHDLIKLSEELDILAAYLFLLKARFEAGIELSIDIDKSYQQSLIPPFTLQLLIENCIKHNVVSLYKPLHIKLYVEDDFIVVENKIQPKRTPEASTGIGLENINQRYSHLLNKEIIITKTDTHFSIKLPLIHEDYHH</sequence>
<feature type="transmembrane region" description="Helical" evidence="1">
    <location>
        <begin position="95"/>
        <end position="116"/>
    </location>
</feature>
<keyword evidence="1" id="KW-1133">Transmembrane helix</keyword>
<keyword evidence="3" id="KW-0418">Kinase</keyword>
<dbReference type="PANTHER" id="PTHR34220:SF7">
    <property type="entry name" value="SENSOR HISTIDINE KINASE YPDA"/>
    <property type="match status" value="1"/>
</dbReference>
<dbReference type="AlphaFoldDB" id="A0A1G6JEZ4"/>
<dbReference type="GO" id="GO:0000155">
    <property type="term" value="F:phosphorelay sensor kinase activity"/>
    <property type="evidence" value="ECO:0007669"/>
    <property type="project" value="InterPro"/>
</dbReference>
<feature type="transmembrane region" description="Helical" evidence="1">
    <location>
        <begin position="53"/>
        <end position="74"/>
    </location>
</feature>
<name>A0A1G6JEZ4_9SPHI</name>
<dbReference type="InterPro" id="IPR050640">
    <property type="entry name" value="Bact_2-comp_sensor_kinase"/>
</dbReference>
<dbReference type="EMBL" id="FMZH01000001">
    <property type="protein sequence ID" value="SDC17301.1"/>
    <property type="molecule type" value="Genomic_DNA"/>
</dbReference>
<feature type="domain" description="Signal transduction histidine kinase internal region" evidence="2">
    <location>
        <begin position="170"/>
        <end position="246"/>
    </location>
</feature>
<dbReference type="PANTHER" id="PTHR34220">
    <property type="entry name" value="SENSOR HISTIDINE KINASE YPDA"/>
    <property type="match status" value="1"/>
</dbReference>
<dbReference type="STRING" id="390242.SAMN04488024_101435"/>
<dbReference type="GO" id="GO:0016020">
    <property type="term" value="C:membrane"/>
    <property type="evidence" value="ECO:0007669"/>
    <property type="project" value="InterPro"/>
</dbReference>
<evidence type="ECO:0000313" key="3">
    <source>
        <dbReference type="EMBL" id="SDC17301.1"/>
    </source>
</evidence>